<dbReference type="InParanoid" id="A0A6L2PPR5"/>
<dbReference type="OrthoDB" id="284473at2759"/>
<name>A0A6L2PPR5_COPFO</name>
<reference evidence="2" key="1">
    <citation type="submission" date="2020-01" db="EMBL/GenBank/DDBJ databases">
        <title>Draft genome sequence of the Termite Coptotermes fromosanus.</title>
        <authorList>
            <person name="Itakura S."/>
            <person name="Yosikawa Y."/>
            <person name="Umezawa K."/>
        </authorList>
    </citation>
    <scope>NUCLEOTIDE SEQUENCE [LARGE SCALE GENOMIC DNA]</scope>
</reference>
<evidence type="ECO:0000313" key="1">
    <source>
        <dbReference type="EMBL" id="GFG34621.1"/>
    </source>
</evidence>
<sequence length="98" mass="11405">MCDGAEGQVSDKRFEWNEDGDVCTPIQSYVDVGKFKSFRPIWQGRTLHLSNKSAFCYCGQDLQCHCIRTDLLRQRKKRDDVPKTLFCHDLKGGYLEDR</sequence>
<proteinExistence type="predicted"/>
<comment type="caution">
    <text evidence="1">The sequence shown here is derived from an EMBL/GenBank/DDBJ whole genome shotgun (WGS) entry which is preliminary data.</text>
</comment>
<dbReference type="EMBL" id="BLKM01011852">
    <property type="protein sequence ID" value="GFG34621.1"/>
    <property type="molecule type" value="Genomic_DNA"/>
</dbReference>
<dbReference type="Proteomes" id="UP000502823">
    <property type="component" value="Unassembled WGS sequence"/>
</dbReference>
<evidence type="ECO:0000313" key="2">
    <source>
        <dbReference type="Proteomes" id="UP000502823"/>
    </source>
</evidence>
<accession>A0A6L2PPR5</accession>
<gene>
    <name evidence="1" type="ORF">Cfor_07430</name>
</gene>
<organism evidence="1 2">
    <name type="scientific">Coptotermes formosanus</name>
    <name type="common">Formosan subterranean termite</name>
    <dbReference type="NCBI Taxonomy" id="36987"/>
    <lineage>
        <taxon>Eukaryota</taxon>
        <taxon>Metazoa</taxon>
        <taxon>Ecdysozoa</taxon>
        <taxon>Arthropoda</taxon>
        <taxon>Hexapoda</taxon>
        <taxon>Insecta</taxon>
        <taxon>Pterygota</taxon>
        <taxon>Neoptera</taxon>
        <taxon>Polyneoptera</taxon>
        <taxon>Dictyoptera</taxon>
        <taxon>Blattodea</taxon>
        <taxon>Blattoidea</taxon>
        <taxon>Termitoidae</taxon>
        <taxon>Rhinotermitidae</taxon>
        <taxon>Coptotermes</taxon>
    </lineage>
</organism>
<keyword evidence="2" id="KW-1185">Reference proteome</keyword>
<dbReference type="AlphaFoldDB" id="A0A6L2PPR5"/>
<protein>
    <submittedName>
        <fullName evidence="1">Uncharacterized protein</fullName>
    </submittedName>
</protein>